<dbReference type="AlphaFoldDB" id="A0A848CKC0"/>
<comment type="caution">
    <text evidence="1">The sequence shown here is derived from an EMBL/GenBank/DDBJ whole genome shotgun (WGS) entry which is preliminary data.</text>
</comment>
<organism evidence="1 2">
    <name type="scientific">Desulfovibrio piger</name>
    <dbReference type="NCBI Taxonomy" id="901"/>
    <lineage>
        <taxon>Bacteria</taxon>
        <taxon>Pseudomonadati</taxon>
        <taxon>Thermodesulfobacteriota</taxon>
        <taxon>Desulfovibrionia</taxon>
        <taxon>Desulfovibrionales</taxon>
        <taxon>Desulfovibrionaceae</taxon>
        <taxon>Desulfovibrio</taxon>
    </lineage>
</organism>
<name>A0A848CKC0_9BACT</name>
<gene>
    <name evidence="1" type="ORF">HF854_09845</name>
</gene>
<evidence type="ECO:0000313" key="2">
    <source>
        <dbReference type="Proteomes" id="UP000522333"/>
    </source>
</evidence>
<evidence type="ECO:0000313" key="1">
    <source>
        <dbReference type="EMBL" id="NME52807.1"/>
    </source>
</evidence>
<dbReference type="RefSeq" id="WP_168936121.1">
    <property type="nucleotide sequence ID" value="NZ_CAMDEI010000083.1"/>
</dbReference>
<dbReference type="EMBL" id="JABAFY010000043">
    <property type="protein sequence ID" value="NME52807.1"/>
    <property type="molecule type" value="Genomic_DNA"/>
</dbReference>
<proteinExistence type="predicted"/>
<reference evidence="1 2" key="1">
    <citation type="submission" date="2020-04" db="EMBL/GenBank/DDBJ databases">
        <authorList>
            <person name="Hitch T.C.A."/>
            <person name="Wylensek D."/>
            <person name="Clavel T."/>
        </authorList>
    </citation>
    <scope>NUCLEOTIDE SEQUENCE [LARGE SCALE GENOMIC DNA]</scope>
    <source>
        <strain evidence="1 2">PG-251-APC-1</strain>
    </source>
</reference>
<sequence>MHKQFFADVLARRPALWQRLLQANLPEGGPRLPDDCREQLGGAADSLWAWLQQRPLTHGPDAAESGPVVQASFWDYAEESRRLALLDVPALLELCRVTGVVLHAPAIATVLLRDEVLPLRESLGEETYRYALQRGRYQLGGVRRFFQWRDTDLPLAERCALHGNMALRLVAGLWPEDVALRVCDRLPALPEAAVLPSLTEDERHELWRGVKKLLLKEVAPSWAPCFD</sequence>
<accession>A0A848CKC0</accession>
<protein>
    <submittedName>
        <fullName evidence="1">SctK family type III secretion system sorting platform protein</fullName>
    </submittedName>
</protein>
<dbReference type="Proteomes" id="UP000522333">
    <property type="component" value="Unassembled WGS sequence"/>
</dbReference>